<evidence type="ECO:0000313" key="2">
    <source>
        <dbReference type="Proteomes" id="UP001152795"/>
    </source>
</evidence>
<dbReference type="Proteomes" id="UP001152795">
    <property type="component" value="Unassembled WGS sequence"/>
</dbReference>
<gene>
    <name evidence="1" type="ORF">PACLA_8A087490</name>
</gene>
<dbReference type="AlphaFoldDB" id="A0A7D9I7L0"/>
<protein>
    <submittedName>
        <fullName evidence="1">Uncharacterized protein</fullName>
    </submittedName>
</protein>
<proteinExistence type="predicted"/>
<comment type="caution">
    <text evidence="1">The sequence shown here is derived from an EMBL/GenBank/DDBJ whole genome shotgun (WGS) entry which is preliminary data.</text>
</comment>
<sequence length="89" mass="10181">MRARIKRRPQDRKNVFHHTSICQESESRSAASFDELESGGDKACGCGSRITTEIRECKFQDSRKDPRSLDLTPQRPLKDLKAVDFLLSK</sequence>
<evidence type="ECO:0000313" key="1">
    <source>
        <dbReference type="EMBL" id="CAB3999541.1"/>
    </source>
</evidence>
<reference evidence="1" key="1">
    <citation type="submission" date="2020-04" db="EMBL/GenBank/DDBJ databases">
        <authorList>
            <person name="Alioto T."/>
            <person name="Alioto T."/>
            <person name="Gomez Garrido J."/>
        </authorList>
    </citation>
    <scope>NUCLEOTIDE SEQUENCE</scope>
    <source>
        <strain evidence="1">A484AB</strain>
    </source>
</reference>
<name>A0A7D9I7L0_PARCT</name>
<dbReference type="EMBL" id="CACRXK020003612">
    <property type="protein sequence ID" value="CAB3999541.1"/>
    <property type="molecule type" value="Genomic_DNA"/>
</dbReference>
<accession>A0A7D9I7L0</accession>
<keyword evidence="2" id="KW-1185">Reference proteome</keyword>
<organism evidence="1 2">
    <name type="scientific">Paramuricea clavata</name>
    <name type="common">Red gorgonian</name>
    <name type="synonym">Violescent sea-whip</name>
    <dbReference type="NCBI Taxonomy" id="317549"/>
    <lineage>
        <taxon>Eukaryota</taxon>
        <taxon>Metazoa</taxon>
        <taxon>Cnidaria</taxon>
        <taxon>Anthozoa</taxon>
        <taxon>Octocorallia</taxon>
        <taxon>Malacalcyonacea</taxon>
        <taxon>Plexauridae</taxon>
        <taxon>Paramuricea</taxon>
    </lineage>
</organism>